<accession>A0AAW0NEX3</accession>
<protein>
    <submittedName>
        <fullName evidence="1">Uncharacterized protein</fullName>
    </submittedName>
</protein>
<organism evidence="1 2">
    <name type="scientific">Mugilogobius chulae</name>
    <name type="common">yellowstripe goby</name>
    <dbReference type="NCBI Taxonomy" id="88201"/>
    <lineage>
        <taxon>Eukaryota</taxon>
        <taxon>Metazoa</taxon>
        <taxon>Chordata</taxon>
        <taxon>Craniata</taxon>
        <taxon>Vertebrata</taxon>
        <taxon>Euteleostomi</taxon>
        <taxon>Actinopterygii</taxon>
        <taxon>Neopterygii</taxon>
        <taxon>Teleostei</taxon>
        <taxon>Neoteleostei</taxon>
        <taxon>Acanthomorphata</taxon>
        <taxon>Gobiaria</taxon>
        <taxon>Gobiiformes</taxon>
        <taxon>Gobioidei</taxon>
        <taxon>Gobiidae</taxon>
        <taxon>Gobionellinae</taxon>
        <taxon>Mugilogobius</taxon>
    </lineage>
</organism>
<dbReference type="AlphaFoldDB" id="A0AAW0NEX3"/>
<keyword evidence="2" id="KW-1185">Reference proteome</keyword>
<evidence type="ECO:0000313" key="1">
    <source>
        <dbReference type="EMBL" id="KAK7895979.1"/>
    </source>
</evidence>
<comment type="caution">
    <text evidence="1">The sequence shown here is derived from an EMBL/GenBank/DDBJ whole genome shotgun (WGS) entry which is preliminary data.</text>
</comment>
<reference evidence="2" key="1">
    <citation type="submission" date="2024-04" db="EMBL/GenBank/DDBJ databases">
        <title>Salinicola lusitanus LLJ914,a marine bacterium isolated from the Okinawa Trough.</title>
        <authorList>
            <person name="Li J."/>
        </authorList>
    </citation>
    <scope>NUCLEOTIDE SEQUENCE [LARGE SCALE GENOMIC DNA]</scope>
</reference>
<gene>
    <name evidence="1" type="ORF">WMY93_021304</name>
</gene>
<dbReference type="EMBL" id="JBBPFD010000015">
    <property type="protein sequence ID" value="KAK7895979.1"/>
    <property type="molecule type" value="Genomic_DNA"/>
</dbReference>
<evidence type="ECO:0000313" key="2">
    <source>
        <dbReference type="Proteomes" id="UP001460270"/>
    </source>
</evidence>
<sequence length="158" mass="17693">MAFHVRFPCQHLAPCSYVLDRLRGLFAQPTPWVLSGVVNLGLYGSGAQDLLLCSQDEHLCAVLQPSPFKVLVEFLEIRHFRTRDGVKTRHVVFHQLLVETPPDLSRHPGKIQDAPNTLWTDPLDLKRLAPDHASIPGHPSLCGPLPTSVPVCQRHYLL</sequence>
<dbReference type="Proteomes" id="UP001460270">
    <property type="component" value="Unassembled WGS sequence"/>
</dbReference>
<name>A0AAW0NEX3_9GOBI</name>
<proteinExistence type="predicted"/>